<evidence type="ECO:0000313" key="2">
    <source>
        <dbReference type="Proteomes" id="UP000231901"/>
    </source>
</evidence>
<gene>
    <name evidence="1" type="ORF">CVE23_02240</name>
</gene>
<proteinExistence type="predicted"/>
<protein>
    <submittedName>
        <fullName evidence="1">Uncharacterized protein</fullName>
    </submittedName>
</protein>
<evidence type="ECO:0000313" key="1">
    <source>
        <dbReference type="EMBL" id="ATZ92899.1"/>
    </source>
</evidence>
<dbReference type="AlphaFoldDB" id="A0A2K8QHC2"/>
<keyword evidence="2" id="KW-1185">Reference proteome</keyword>
<organism evidence="1 2">
    <name type="scientific">Dickeya fangzhongdai</name>
    <dbReference type="NCBI Taxonomy" id="1778540"/>
    <lineage>
        <taxon>Bacteria</taxon>
        <taxon>Pseudomonadati</taxon>
        <taxon>Pseudomonadota</taxon>
        <taxon>Gammaproteobacteria</taxon>
        <taxon>Enterobacterales</taxon>
        <taxon>Pectobacteriaceae</taxon>
        <taxon>Dickeya</taxon>
    </lineage>
</organism>
<reference evidence="2" key="1">
    <citation type="journal article" date="2018" name="Genome Announc.">
        <title>Complete genome sequence of a Dickeya fangzhongdai type strain causing bleeding canker of pear tree trunks.</title>
        <authorList>
            <person name="Zhao Y."/>
            <person name="Tian Y."/>
            <person name="Li X."/>
            <person name="Hu B."/>
        </authorList>
    </citation>
    <scope>NUCLEOTIDE SEQUENCE [LARGE SCALE GENOMIC DNA]</scope>
    <source>
        <strain evidence="2">DSM 101947</strain>
    </source>
</reference>
<sequence length="64" mass="7126">MVALVSIIGIVGIKEVNVIKLMIESVNVNMVLLTMLLLILDINCMPGRNEIVEKAMKSIRMNRS</sequence>
<dbReference type="KEGG" id="dfn:CVE23_02240"/>
<name>A0A2K8QHC2_9GAMM</name>
<accession>A0A2K8QHC2</accession>
<dbReference type="Proteomes" id="UP000231901">
    <property type="component" value="Chromosome"/>
</dbReference>
<dbReference type="EMBL" id="CP025003">
    <property type="protein sequence ID" value="ATZ92899.1"/>
    <property type="molecule type" value="Genomic_DNA"/>
</dbReference>